<dbReference type="AlphaFoldDB" id="A0AAX2LC95"/>
<dbReference type="EC" id="1.1.-.-" evidence="3"/>
<dbReference type="Gene3D" id="3.40.50.1820">
    <property type="entry name" value="alpha/beta hydrolase"/>
    <property type="match status" value="1"/>
</dbReference>
<evidence type="ECO:0000313" key="3">
    <source>
        <dbReference type="EMBL" id="SUN91617.1"/>
    </source>
</evidence>
<accession>A0AAX2LC95</accession>
<evidence type="ECO:0000256" key="1">
    <source>
        <dbReference type="ARBA" id="ARBA00007169"/>
    </source>
</evidence>
<dbReference type="RefSeq" id="WP_062624360.1">
    <property type="nucleotide sequence ID" value="NZ_UHFW01000006.1"/>
</dbReference>
<reference evidence="3 4" key="1">
    <citation type="submission" date="2018-06" db="EMBL/GenBank/DDBJ databases">
        <authorList>
            <consortium name="Pathogen Informatics"/>
            <person name="Doyle S."/>
        </authorList>
    </citation>
    <scope>NUCLEOTIDE SEQUENCE [LARGE SCALE GENOMIC DNA]</scope>
    <source>
        <strain evidence="3 4">NCTC13734</strain>
    </source>
</reference>
<sequence>MGDKSGIKLLLLPYAGGSALFYTHWEKYLKENIEIIPIEFPGRGLRFKEKPCDKISDLIDSIWDTVEREIKNQRYVIFGYCVGTIVLYELFRLIRKNKLTEPEHCFICAYSPPNLIKNVVDEKNISEEELLLEWCTKSRISRELLEEKAYLKIFYDVWKLDRKMVNNYIFNGNIELFNCNITLISGDEDFALCQKDIECWKDFTRGSVENIVVKGSHDFLKTNEKSVVKIINTTLEKF</sequence>
<dbReference type="InterPro" id="IPR029058">
    <property type="entry name" value="AB_hydrolase_fold"/>
</dbReference>
<feature type="domain" description="Thioesterase" evidence="2">
    <location>
        <begin position="8"/>
        <end position="233"/>
    </location>
</feature>
<name>A0AAX2LC95_STREE</name>
<protein>
    <submittedName>
        <fullName evidence="3">Thioesterase</fullName>
        <ecNumber evidence="3">1.1.-.-</ecNumber>
    </submittedName>
</protein>
<dbReference type="Pfam" id="PF00975">
    <property type="entry name" value="Thioesterase"/>
    <property type="match status" value="1"/>
</dbReference>
<comment type="similarity">
    <text evidence="1">Belongs to the thioesterase family.</text>
</comment>
<dbReference type="GO" id="GO:0008610">
    <property type="term" value="P:lipid biosynthetic process"/>
    <property type="evidence" value="ECO:0007669"/>
    <property type="project" value="TreeGrafter"/>
</dbReference>
<evidence type="ECO:0000259" key="2">
    <source>
        <dbReference type="Pfam" id="PF00975"/>
    </source>
</evidence>
<dbReference type="InterPro" id="IPR012223">
    <property type="entry name" value="TEII"/>
</dbReference>
<keyword evidence="3" id="KW-0560">Oxidoreductase</keyword>
<proteinExistence type="inferred from homology"/>
<dbReference type="Proteomes" id="UP000254854">
    <property type="component" value="Unassembled WGS sequence"/>
</dbReference>
<evidence type="ECO:0000313" key="4">
    <source>
        <dbReference type="Proteomes" id="UP000254854"/>
    </source>
</evidence>
<dbReference type="SUPFAM" id="SSF53474">
    <property type="entry name" value="alpha/beta-Hydrolases"/>
    <property type="match status" value="1"/>
</dbReference>
<dbReference type="PANTHER" id="PTHR11487:SF0">
    <property type="entry name" value="S-ACYL FATTY ACID SYNTHASE THIOESTERASE, MEDIUM CHAIN"/>
    <property type="match status" value="1"/>
</dbReference>
<comment type="caution">
    <text evidence="3">The sequence shown here is derived from an EMBL/GenBank/DDBJ whole genome shotgun (WGS) entry which is preliminary data.</text>
</comment>
<dbReference type="GO" id="GO:0016491">
    <property type="term" value="F:oxidoreductase activity"/>
    <property type="evidence" value="ECO:0007669"/>
    <property type="project" value="UniProtKB-KW"/>
</dbReference>
<dbReference type="EMBL" id="UHFW01000006">
    <property type="protein sequence ID" value="SUN91617.1"/>
    <property type="molecule type" value="Genomic_DNA"/>
</dbReference>
<gene>
    <name evidence="3" type="primary">nrpB</name>
    <name evidence="3" type="ORF">NCTC13734_02141</name>
</gene>
<dbReference type="PANTHER" id="PTHR11487">
    <property type="entry name" value="THIOESTERASE"/>
    <property type="match status" value="1"/>
</dbReference>
<organism evidence="3 4">
    <name type="scientific">Streptococcus pneumoniae</name>
    <dbReference type="NCBI Taxonomy" id="1313"/>
    <lineage>
        <taxon>Bacteria</taxon>
        <taxon>Bacillati</taxon>
        <taxon>Bacillota</taxon>
        <taxon>Bacilli</taxon>
        <taxon>Lactobacillales</taxon>
        <taxon>Streptococcaceae</taxon>
        <taxon>Streptococcus</taxon>
    </lineage>
</organism>
<dbReference type="InterPro" id="IPR001031">
    <property type="entry name" value="Thioesterase"/>
</dbReference>